<dbReference type="SUPFAM" id="SSF55729">
    <property type="entry name" value="Acyl-CoA N-acyltransferases (Nat)"/>
    <property type="match status" value="1"/>
</dbReference>
<dbReference type="SMART" id="SM00826">
    <property type="entry name" value="PKS_DH"/>
    <property type="match status" value="1"/>
</dbReference>
<dbReference type="GO" id="GO:0005886">
    <property type="term" value="C:plasma membrane"/>
    <property type="evidence" value="ECO:0007669"/>
    <property type="project" value="TreeGrafter"/>
</dbReference>
<evidence type="ECO:0000256" key="6">
    <source>
        <dbReference type="ARBA" id="ARBA00022553"/>
    </source>
</evidence>
<comment type="subcellular location">
    <subcellularLocation>
        <location evidence="2">Cytoplasm</location>
    </subcellularLocation>
</comment>
<dbReference type="InterPro" id="IPR016039">
    <property type="entry name" value="Thiolase-like"/>
</dbReference>
<evidence type="ECO:0000313" key="15">
    <source>
        <dbReference type="Proteomes" id="UP001077662"/>
    </source>
</evidence>
<accession>A0AAP3DIQ7</accession>
<name>A0AAP3DIQ7_BRELA</name>
<dbReference type="InterPro" id="IPR020807">
    <property type="entry name" value="PKS_DH"/>
</dbReference>
<evidence type="ECO:0000256" key="8">
    <source>
        <dbReference type="ARBA" id="ARBA00022737"/>
    </source>
</evidence>
<evidence type="ECO:0000256" key="7">
    <source>
        <dbReference type="ARBA" id="ARBA00022679"/>
    </source>
</evidence>
<dbReference type="SUPFAM" id="SSF53901">
    <property type="entry name" value="Thiolase-like"/>
    <property type="match status" value="1"/>
</dbReference>
<feature type="active site" description="Proton donor; for dehydratase activity" evidence="9">
    <location>
        <position position="1673"/>
    </location>
</feature>
<keyword evidence="7" id="KW-0808">Transferase</keyword>
<dbReference type="InterPro" id="IPR049552">
    <property type="entry name" value="PKS_DH_N"/>
</dbReference>
<keyword evidence="4" id="KW-0596">Phosphopantetheine</keyword>
<feature type="domain" description="Ketosynthase family 3 (KS3)" evidence="12">
    <location>
        <begin position="845"/>
        <end position="1274"/>
    </location>
</feature>
<dbReference type="PROSITE" id="PS52019">
    <property type="entry name" value="PKS_MFAS_DH"/>
    <property type="match status" value="1"/>
</dbReference>
<dbReference type="PANTHER" id="PTHR43775:SF37">
    <property type="entry name" value="SI:DKEY-61P9.11"/>
    <property type="match status" value="1"/>
</dbReference>
<evidence type="ECO:0000313" key="14">
    <source>
        <dbReference type="EMBL" id="MCZ0809199.1"/>
    </source>
</evidence>
<dbReference type="SMART" id="SM00823">
    <property type="entry name" value="PKS_PP"/>
    <property type="match status" value="1"/>
</dbReference>
<dbReference type="InterPro" id="IPR054514">
    <property type="entry name" value="RhiE-like_linker"/>
</dbReference>
<dbReference type="GO" id="GO:0071770">
    <property type="term" value="P:DIM/DIP cell wall layer assembly"/>
    <property type="evidence" value="ECO:0007669"/>
    <property type="project" value="TreeGrafter"/>
</dbReference>
<feature type="region of interest" description="N-terminal hotdog fold" evidence="9">
    <location>
        <begin position="1471"/>
        <end position="1597"/>
    </location>
</feature>
<dbReference type="EMBL" id="JAPTNE010000032">
    <property type="protein sequence ID" value="MCZ0809199.1"/>
    <property type="molecule type" value="Genomic_DNA"/>
</dbReference>
<evidence type="ECO:0000256" key="2">
    <source>
        <dbReference type="ARBA" id="ARBA00004496"/>
    </source>
</evidence>
<evidence type="ECO:0000256" key="4">
    <source>
        <dbReference type="ARBA" id="ARBA00022450"/>
    </source>
</evidence>
<dbReference type="SMART" id="SM00825">
    <property type="entry name" value="PKS_KS"/>
    <property type="match status" value="1"/>
</dbReference>
<dbReference type="FunFam" id="3.40.47.10:FF:000019">
    <property type="entry name" value="Polyketide synthase type I"/>
    <property type="match status" value="1"/>
</dbReference>
<reference evidence="14" key="1">
    <citation type="submission" date="2022-09" db="EMBL/GenBank/DDBJ databases">
        <title>Genome analysis and characterization of larvicidal activity of Brevibacillus strains.</title>
        <authorList>
            <person name="Patrusheva E.V."/>
            <person name="Izotova A.O."/>
            <person name="Toshchakov S.V."/>
            <person name="Sineoky S.P."/>
        </authorList>
    </citation>
    <scope>NUCLEOTIDE SEQUENCE</scope>
    <source>
        <strain evidence="14">VKPM_B-13247</strain>
    </source>
</reference>
<keyword evidence="6" id="KW-0597">Phosphoprotein</keyword>
<organism evidence="14 15">
    <name type="scientific">Brevibacillus laterosporus</name>
    <name type="common">Bacillus laterosporus</name>
    <dbReference type="NCBI Taxonomy" id="1465"/>
    <lineage>
        <taxon>Bacteria</taxon>
        <taxon>Bacillati</taxon>
        <taxon>Bacillota</taxon>
        <taxon>Bacilli</taxon>
        <taxon>Bacillales</taxon>
        <taxon>Paenibacillaceae</taxon>
        <taxon>Brevibacillus</taxon>
    </lineage>
</organism>
<feature type="domain" description="PKS/mFAS DH" evidence="13">
    <location>
        <begin position="1471"/>
        <end position="1763"/>
    </location>
</feature>
<dbReference type="Proteomes" id="UP001077662">
    <property type="component" value="Unassembled WGS sequence"/>
</dbReference>
<dbReference type="InterPro" id="IPR014031">
    <property type="entry name" value="Ketoacyl_synth_C"/>
</dbReference>
<evidence type="ECO:0000256" key="1">
    <source>
        <dbReference type="ARBA" id="ARBA00003299"/>
    </source>
</evidence>
<dbReference type="PROSITE" id="PS52004">
    <property type="entry name" value="KS3_2"/>
    <property type="match status" value="1"/>
</dbReference>
<feature type="region of interest" description="C-terminal hotdog fold" evidence="9">
    <location>
        <begin position="1611"/>
        <end position="1763"/>
    </location>
</feature>
<dbReference type="SUPFAM" id="SSF47336">
    <property type="entry name" value="ACP-like"/>
    <property type="match status" value="1"/>
</dbReference>
<dbReference type="PROSITE" id="PS00606">
    <property type="entry name" value="KS3_1"/>
    <property type="match status" value="1"/>
</dbReference>
<dbReference type="InterPro" id="IPR056394">
    <property type="entry name" value="AprA-like_N"/>
</dbReference>
<dbReference type="PANTHER" id="PTHR43775">
    <property type="entry name" value="FATTY ACID SYNTHASE"/>
    <property type="match status" value="1"/>
</dbReference>
<dbReference type="Gene3D" id="3.40.50.720">
    <property type="entry name" value="NAD(P)-binding Rossmann-like Domain"/>
    <property type="match status" value="1"/>
</dbReference>
<dbReference type="CDD" id="cd00833">
    <property type="entry name" value="PKS"/>
    <property type="match status" value="1"/>
</dbReference>
<dbReference type="InterPro" id="IPR009081">
    <property type="entry name" value="PP-bd_ACP"/>
</dbReference>
<dbReference type="InterPro" id="IPR000182">
    <property type="entry name" value="GNAT_dom"/>
</dbReference>
<dbReference type="SUPFAM" id="SSF51735">
    <property type="entry name" value="NAD(P)-binding Rossmann-fold domains"/>
    <property type="match status" value="2"/>
</dbReference>
<dbReference type="Pfam" id="PF23589">
    <property type="entry name" value="WHD_AprA"/>
    <property type="match status" value="1"/>
</dbReference>
<dbReference type="Pfam" id="PF21089">
    <property type="entry name" value="PKS_DH_N"/>
    <property type="match status" value="1"/>
</dbReference>
<dbReference type="RefSeq" id="WP_258434437.1">
    <property type="nucleotide sequence ID" value="NZ_JANSGW010000032.1"/>
</dbReference>
<protein>
    <submittedName>
        <fullName evidence="14">Type I polyketide synthase</fullName>
    </submittedName>
</protein>
<dbReference type="Gene3D" id="1.10.10.10">
    <property type="entry name" value="Winged helix-like DNA-binding domain superfamily/Winged helix DNA-binding domain"/>
    <property type="match status" value="1"/>
</dbReference>
<dbReference type="InterPro" id="IPR042104">
    <property type="entry name" value="PKS_dehydratase_sf"/>
</dbReference>
<dbReference type="Pfam" id="PF23526">
    <property type="entry name" value="AprA_N"/>
    <property type="match status" value="1"/>
</dbReference>
<dbReference type="InterPro" id="IPR056393">
    <property type="entry name" value="AprA-like_MT2"/>
</dbReference>
<dbReference type="GO" id="GO:0006633">
    <property type="term" value="P:fatty acid biosynthetic process"/>
    <property type="evidence" value="ECO:0007669"/>
    <property type="project" value="InterPro"/>
</dbReference>
<dbReference type="InterPro" id="IPR049900">
    <property type="entry name" value="PKS_mFAS_DH"/>
</dbReference>
<dbReference type="Pfam" id="PF08659">
    <property type="entry name" value="KR"/>
    <property type="match status" value="1"/>
</dbReference>
<comment type="pathway">
    <text evidence="3">Antibiotic biosynthesis; bacillaene biosynthesis.</text>
</comment>
<dbReference type="InterPro" id="IPR020806">
    <property type="entry name" value="PKS_PP-bd"/>
</dbReference>
<dbReference type="Pfam" id="PF22336">
    <property type="entry name" value="RhiE-like_linker"/>
    <property type="match status" value="1"/>
</dbReference>
<dbReference type="InterPro" id="IPR056395">
    <property type="entry name" value="WH_AprA"/>
</dbReference>
<dbReference type="InterPro" id="IPR018201">
    <property type="entry name" value="Ketoacyl_synth_AS"/>
</dbReference>
<dbReference type="Pfam" id="PF02801">
    <property type="entry name" value="Ketoacyl-synt_C"/>
    <property type="match status" value="1"/>
</dbReference>
<dbReference type="GO" id="GO:0004312">
    <property type="term" value="F:fatty acid synthase activity"/>
    <property type="evidence" value="ECO:0007669"/>
    <property type="project" value="TreeGrafter"/>
</dbReference>
<feature type="domain" description="Carrier" evidence="10">
    <location>
        <begin position="741"/>
        <end position="817"/>
    </location>
</feature>
<feature type="active site" description="Proton acceptor; for dehydratase activity" evidence="9">
    <location>
        <position position="1500"/>
    </location>
</feature>
<dbReference type="SMART" id="SM00822">
    <property type="entry name" value="PKS_KR"/>
    <property type="match status" value="1"/>
</dbReference>
<dbReference type="InterPro" id="IPR014030">
    <property type="entry name" value="Ketoacyl_synth_N"/>
</dbReference>
<dbReference type="Gene3D" id="1.10.1200.10">
    <property type="entry name" value="ACP-like"/>
    <property type="match status" value="1"/>
</dbReference>
<keyword evidence="8" id="KW-0677">Repeat</keyword>
<dbReference type="Gene3D" id="3.40.47.10">
    <property type="match status" value="1"/>
</dbReference>
<dbReference type="InterPro" id="IPR049551">
    <property type="entry name" value="PKS_DH_C"/>
</dbReference>
<evidence type="ECO:0000256" key="9">
    <source>
        <dbReference type="PROSITE-ProRule" id="PRU01363"/>
    </source>
</evidence>
<dbReference type="Pfam" id="PF00550">
    <property type="entry name" value="PP-binding"/>
    <property type="match status" value="1"/>
</dbReference>
<keyword evidence="5" id="KW-0963">Cytoplasm</keyword>
<dbReference type="InterPro" id="IPR057326">
    <property type="entry name" value="KR_dom"/>
</dbReference>
<dbReference type="InterPro" id="IPR036736">
    <property type="entry name" value="ACP-like_sf"/>
</dbReference>
<proteinExistence type="predicted"/>
<dbReference type="GO" id="GO:0004315">
    <property type="term" value="F:3-oxoacyl-[acyl-carrier-protein] synthase activity"/>
    <property type="evidence" value="ECO:0007669"/>
    <property type="project" value="InterPro"/>
</dbReference>
<comment type="function">
    <text evidence="1">Involved in some intermediate steps for the synthesis of the antibiotic polyketide bacillaene which is involved in secondary metabolism.</text>
</comment>
<evidence type="ECO:0000259" key="12">
    <source>
        <dbReference type="PROSITE" id="PS52004"/>
    </source>
</evidence>
<dbReference type="InterPro" id="IPR016181">
    <property type="entry name" value="Acyl_CoA_acyltransferase"/>
</dbReference>
<dbReference type="InterPro" id="IPR050091">
    <property type="entry name" value="PKS_NRPS_Biosynth_Enz"/>
</dbReference>
<dbReference type="InterPro" id="IPR036291">
    <property type="entry name" value="NAD(P)-bd_dom_sf"/>
</dbReference>
<feature type="domain" description="N-acetyltransferase" evidence="11">
    <location>
        <begin position="514"/>
        <end position="704"/>
    </location>
</feature>
<dbReference type="GO" id="GO:0031177">
    <property type="term" value="F:phosphopantetheine binding"/>
    <property type="evidence" value="ECO:0007669"/>
    <property type="project" value="InterPro"/>
</dbReference>
<dbReference type="Gene3D" id="3.10.129.110">
    <property type="entry name" value="Polyketide synthase dehydratase"/>
    <property type="match status" value="1"/>
</dbReference>
<dbReference type="PROSITE" id="PS50075">
    <property type="entry name" value="CARRIER"/>
    <property type="match status" value="1"/>
</dbReference>
<dbReference type="InterPro" id="IPR036388">
    <property type="entry name" value="WH-like_DNA-bd_sf"/>
</dbReference>
<evidence type="ECO:0000259" key="11">
    <source>
        <dbReference type="PROSITE" id="PS51186"/>
    </source>
</evidence>
<evidence type="ECO:0000256" key="5">
    <source>
        <dbReference type="ARBA" id="ARBA00022490"/>
    </source>
</evidence>
<sequence>MLSILHHYSHGYLAIPVLLSCKKRGLFDLLQQNQSTPFSQIVHELHANSGHLRSALHMLESLQILCRDSEDGYALLTGWNVVEKIPEEVVELFDFPMKEYFKKSQRKYRLQKWIELSAKQWNIDSVMYSQFLDGMVMIPLLFSLNEQGFILQYPSQQNELLFHNLSGVAKQEITQLFLQKNWLDQTKKIGTLTETGMYMLDGILNTAAIYSYHPIIKNIDELLFGDCQAVLTRDGQEYGAYMDRMLQGLKYGFHQEEYVRDMEQIVISIFDREPLEEQPKYIANMGCGNGALLKKIYEIIKMKSLRGKRIDQYPLTLIGIDNKEESLIETATTLKDIKHVLLKGTIGNPNELLTTIREGGIPDTENILYVRSFLDHDRPFIVPEDTDETNCNSFIPTKTVFVDETGRECSSKLVKKKLIEHLQLWSHLVNKHGFILLEAHCLEPKTISQHIDKCESFHFDTIHRFSQKLLVEADTFILAAAEIGLFPHKQYFRKYPKAMPFSRITLNYFEQRDYKIRMAHEHDISVLRQLELQCWGEDLAAPAEKILHRIKKYPEGQLVLEVDNRVVGVIYSQKIREIKDIKTSQSNTVEQFHHPEGTIIQLLAINILPEMQDRKLGDQLLEFMLQRCSLISEVRSVIGITKCKDYQRYSTIDKDKYITLRNKNNKLVDKTLRFHEMHGAKIKELIPNYRPLDVANLGYGVLVEYDILNRGYCESLDKVRNQECLEKKCISIQTGNSDLSKAITDFVLDSIGSLLDKERKDVLAYVDRPLMELGLDSGDLLELNDQLGTRFQIELKTTFFFTYNTARKIISYLIESLDVVEQVSVAEESVSENEIVARTNPYVQKDDIAIIGASCRLPGGVSNLEELWELLINNRNAIRPMPEHRWDWPDTIHPDAEHKGIDQGGFLDNIAEFDPLFFRISPTEAEILDPQQRLLMELSWECIEGANYSATAISGSNTGVFIGASGSDYSKLLDRYSDDVQAKYGIGTSMAILPNRISYFYNLHGPSIQIDTACSSSLVAVHQAVKSLQAGECEQALVGGVHLMCHPANSIAYYKAGMLSRDGKCKTFDKDANGYVRGEGGVVLLLKPVKQAKLDGDSIMAVIKGTATNHGGQANGLTVPNPAKQATLIKEAFRSADIAPESVGYMEAHGTGTSLGDPIEFAALKDAFLELSQQNDNKWEPYCGLGSIKTNIGHLEAAAGLAGLAKVLVSLRHRMIPASLHFQVLNSHISIQNSPFYIVNSNQEWMPPHRGGLRRAGVSSFGSGGSNAHIVIEEYPSTDKVDTKRDTSSSNPVMIVLSAKNEERLEEHVRQLLQAIKKQNLTDFHLKDMAYTLHVGREAMEERFATVISHIEELEKSLLDYLDNKGTLKNNYQGNVNKNNSISSLSIGHEEKNEMVNHFIHNNDLHQLAFLWVSGLDIDWQELYRSETDNRRISLPTYPFAREHYWLSEIESRTLTSKPKKITSGTQNVIHPLLQQNTSYLSMTRFSSTFTGKEFFLKDHVVNGCKVLPGVAHLEMARKAMEQVLEDREFDHGAFQLHNVIWKNPILLEEQSKQVHVRVFSGNHDEINYEIYSEEISGSGNPIVYSQGVAVRREEKKTLSLDVPTLLTECKQRVLTGRECYQAFHKVGIAYGKSHQGIQSVHVGKDQVLAELVLPSSLEDTQEQYVLHPSLMDAALQASLVFQMQLNNTFNTYVKPSLPFALETMEIIRPYTPKMWAHVRHSEDYISGNETQKYDIDLCDDRGTVCVRMSGFSSRVLEGDISTDCSMDSTSREAIITPPFEPMLVSPIWEVIPHETGQRIPSIDDNLVIVGGNETNWGDIRKQYSHARVLPIHSGNTVEEIIRELRQHAPIDHILWIAPEEHNSSITDDAIIEGQEAGVIYLFKIIKSLLALGYDSRPIGWTVITIQAQPIHKYDEVNPTHASIHGLMGTLAKEYSHWKIRVIDLESAATWPMPELFTLPSHEEGNAYVYREQQWHHQELVPVRYNRQDETLYKNGGVYVVIGGAGGIGEVWSEYVIRMYEAKVIWIGRREKDANIQAKIDRLASIGPTPSYIVADATDQEELYRAYEEIKQQYGHIHGIVHSAIVLLDKSLANMDEERFRAGLRVKVDVSVNIAEVFEQDPLDFVLFFSSMNSFVKAAGQSNYVAGCTFKDAFASQLALEWPCAVKVMNWGYWGTVGTVASEEYQRRMHNRGVGSIEPPEAMEALEALLIGPMNQLAFAKMTTSSAWVNVNRRKCITIYQ</sequence>
<gene>
    <name evidence="14" type="ORF">O0554_20230</name>
</gene>
<dbReference type="GO" id="GO:0005737">
    <property type="term" value="C:cytoplasm"/>
    <property type="evidence" value="ECO:0007669"/>
    <property type="project" value="UniProtKB-SubCell"/>
</dbReference>
<dbReference type="Pfam" id="PF14765">
    <property type="entry name" value="PS-DH"/>
    <property type="match status" value="1"/>
</dbReference>
<dbReference type="Pfam" id="PF00109">
    <property type="entry name" value="ketoacyl-synt"/>
    <property type="match status" value="1"/>
</dbReference>
<comment type="caution">
    <text evidence="14">The sequence shown here is derived from an EMBL/GenBank/DDBJ whole genome shotgun (WGS) entry which is preliminary data.</text>
</comment>
<dbReference type="Gene3D" id="3.40.630.30">
    <property type="match status" value="1"/>
</dbReference>
<dbReference type="PROSITE" id="PS51186">
    <property type="entry name" value="GNAT"/>
    <property type="match status" value="1"/>
</dbReference>
<evidence type="ECO:0000259" key="13">
    <source>
        <dbReference type="PROSITE" id="PS52019"/>
    </source>
</evidence>
<dbReference type="Gene3D" id="1.10.1240.100">
    <property type="match status" value="1"/>
</dbReference>
<dbReference type="InterPro" id="IPR013968">
    <property type="entry name" value="PKS_KR"/>
</dbReference>
<dbReference type="InterPro" id="IPR020841">
    <property type="entry name" value="PKS_Beta-ketoAc_synthase_dom"/>
</dbReference>
<evidence type="ECO:0000259" key="10">
    <source>
        <dbReference type="PROSITE" id="PS50075"/>
    </source>
</evidence>
<dbReference type="Pfam" id="PF23525">
    <property type="entry name" value="Methyltransf_36"/>
    <property type="match status" value="1"/>
</dbReference>
<dbReference type="CDD" id="cd08953">
    <property type="entry name" value="KR_2_SDR_x"/>
    <property type="match status" value="1"/>
</dbReference>
<evidence type="ECO:0000256" key="3">
    <source>
        <dbReference type="ARBA" id="ARBA00004789"/>
    </source>
</evidence>